<dbReference type="InterPro" id="IPR050131">
    <property type="entry name" value="Peptidase_S8_subtilisin-like"/>
</dbReference>
<keyword evidence="2" id="KW-0134">Cell wall</keyword>
<dbReference type="Pfam" id="PF02225">
    <property type="entry name" value="PA"/>
    <property type="match status" value="1"/>
</dbReference>
<keyword evidence="17" id="KW-1185">Reference proteome</keyword>
<proteinExistence type="inferred from homology"/>
<dbReference type="InterPro" id="IPR010435">
    <property type="entry name" value="C5a/SBT2-like_Fn3"/>
</dbReference>
<dbReference type="InterPro" id="IPR036852">
    <property type="entry name" value="Peptidase_S8/S53_dom_sf"/>
</dbReference>
<dbReference type="GO" id="GO:0004252">
    <property type="term" value="F:serine-type endopeptidase activity"/>
    <property type="evidence" value="ECO:0007669"/>
    <property type="project" value="UniProtKB-UniRule"/>
</dbReference>
<evidence type="ECO:0000256" key="6">
    <source>
        <dbReference type="ARBA" id="ARBA00022825"/>
    </source>
</evidence>
<evidence type="ECO:0000256" key="2">
    <source>
        <dbReference type="ARBA" id="ARBA00022512"/>
    </source>
</evidence>
<dbReference type="Gene3D" id="3.40.50.200">
    <property type="entry name" value="Peptidase S8/S53 domain"/>
    <property type="match status" value="2"/>
</dbReference>
<dbReference type="Proteomes" id="UP000562984">
    <property type="component" value="Unassembled WGS sequence"/>
</dbReference>
<evidence type="ECO:0000256" key="5">
    <source>
        <dbReference type="ARBA" id="ARBA00022801"/>
    </source>
</evidence>
<dbReference type="RefSeq" id="WP_171199033.1">
    <property type="nucleotide sequence ID" value="NZ_JABEND010000003.1"/>
</dbReference>
<dbReference type="PANTHER" id="PTHR43806:SF65">
    <property type="entry name" value="SERINE PROTEASE APRX"/>
    <property type="match status" value="1"/>
</dbReference>
<feature type="active site" description="Charge relay system" evidence="7 8">
    <location>
        <position position="272"/>
    </location>
</feature>
<dbReference type="EMBL" id="JABEND010000003">
    <property type="protein sequence ID" value="NNG35322.1"/>
    <property type="molecule type" value="Genomic_DNA"/>
</dbReference>
<dbReference type="Pfam" id="PF05922">
    <property type="entry name" value="Inhibitor_I9"/>
    <property type="match status" value="1"/>
</dbReference>
<dbReference type="Gene3D" id="2.60.40.1710">
    <property type="entry name" value="Subtilisin-like superfamily"/>
    <property type="match status" value="1"/>
</dbReference>
<dbReference type="PANTHER" id="PTHR43806">
    <property type="entry name" value="PEPTIDASE S8"/>
    <property type="match status" value="1"/>
</dbReference>
<dbReference type="GO" id="GO:0016020">
    <property type="term" value="C:membrane"/>
    <property type="evidence" value="ECO:0007669"/>
    <property type="project" value="InterPro"/>
</dbReference>
<dbReference type="Pfam" id="PF06280">
    <property type="entry name" value="fn3_5"/>
    <property type="match status" value="1"/>
</dbReference>
<feature type="active site" description="Charge relay system" evidence="7 8">
    <location>
        <position position="577"/>
    </location>
</feature>
<dbReference type="PROSITE" id="PS51892">
    <property type="entry name" value="SUBTILASE"/>
    <property type="match status" value="1"/>
</dbReference>
<evidence type="ECO:0000256" key="3">
    <source>
        <dbReference type="ARBA" id="ARBA00022670"/>
    </source>
</evidence>
<evidence type="ECO:0000256" key="8">
    <source>
        <dbReference type="PROSITE-ProRule" id="PRU01240"/>
    </source>
</evidence>
<organism evidence="16 17">
    <name type="scientific">Nakamurella aerolata</name>
    <dbReference type="NCBI Taxonomy" id="1656892"/>
    <lineage>
        <taxon>Bacteria</taxon>
        <taxon>Bacillati</taxon>
        <taxon>Actinomycetota</taxon>
        <taxon>Actinomycetes</taxon>
        <taxon>Nakamurellales</taxon>
        <taxon>Nakamurellaceae</taxon>
        <taxon>Nakamurella</taxon>
    </lineage>
</organism>
<dbReference type="InterPro" id="IPR022398">
    <property type="entry name" value="Peptidase_S8_His-AS"/>
</dbReference>
<feature type="domain" description="Peptidase S8/S53" evidence="12">
    <location>
        <begin position="219"/>
        <end position="631"/>
    </location>
</feature>
<dbReference type="AlphaFoldDB" id="A0A849AEP2"/>
<evidence type="ECO:0000313" key="17">
    <source>
        <dbReference type="Proteomes" id="UP000562984"/>
    </source>
</evidence>
<keyword evidence="2" id="KW-0964">Secreted</keyword>
<dbReference type="PROSITE" id="PS00138">
    <property type="entry name" value="SUBTILASE_SER"/>
    <property type="match status" value="1"/>
</dbReference>
<dbReference type="InterPro" id="IPR015500">
    <property type="entry name" value="Peptidase_S8_subtilisin-rel"/>
</dbReference>
<evidence type="ECO:0000256" key="7">
    <source>
        <dbReference type="PIRSR" id="PIRSR615500-1"/>
    </source>
</evidence>
<evidence type="ECO:0000256" key="10">
    <source>
        <dbReference type="SAM" id="MobiDB-lite"/>
    </source>
</evidence>
<feature type="active site" description="Charge relay system" evidence="7 8">
    <location>
        <position position="228"/>
    </location>
</feature>
<dbReference type="InterPro" id="IPR000209">
    <property type="entry name" value="Peptidase_S8/S53_dom"/>
</dbReference>
<feature type="signal peptide" evidence="11">
    <location>
        <begin position="1"/>
        <end position="27"/>
    </location>
</feature>
<dbReference type="PROSITE" id="PS00137">
    <property type="entry name" value="SUBTILASE_HIS"/>
    <property type="match status" value="1"/>
</dbReference>
<evidence type="ECO:0000259" key="14">
    <source>
        <dbReference type="Pfam" id="PF05922"/>
    </source>
</evidence>
<comment type="caution">
    <text evidence="16">The sequence shown here is derived from an EMBL/GenBank/DDBJ whole genome shotgun (WGS) entry which is preliminary data.</text>
</comment>
<evidence type="ECO:0000256" key="1">
    <source>
        <dbReference type="ARBA" id="ARBA00011073"/>
    </source>
</evidence>
<dbReference type="InterPro" id="IPR003137">
    <property type="entry name" value="PA_domain"/>
</dbReference>
<keyword evidence="4 11" id="KW-0732">Signal</keyword>
<feature type="domain" description="Inhibitor I9" evidence="14">
    <location>
        <begin position="128"/>
        <end position="168"/>
    </location>
</feature>
<evidence type="ECO:0000259" key="15">
    <source>
        <dbReference type="Pfam" id="PF06280"/>
    </source>
</evidence>
<dbReference type="PRINTS" id="PR00723">
    <property type="entry name" value="SUBTILISIN"/>
</dbReference>
<feature type="domain" description="PA" evidence="13">
    <location>
        <begin position="429"/>
        <end position="505"/>
    </location>
</feature>
<sequence>MKRTRPPAAAALLAVPLVIALSSPTAAVGEPTPPADATRAAATADASGNAKTPADPTEQSAATEKPGAATEKPGSSGAKSDAPGTQVERIVVLDPNQAAQLAPTAQRGKALGRVRAQQSALQAGARAAGIKLRTTYTYQHVVNGLAVSLPADQVDELAALPGVTQVVQPQRFDPPPPIPRLAKQAQQRALAAATDLGRDNVTVTKLTGVRQAHQRGFDGEGVTIGILDSGIAWDLPAFGGGTFPNERVVGGYDFADGDPDPYDDGTFGASGHGTHVAGIALGNDDKMTGVAPAAKLRAYRVFNDEGASEQSLLAALDRAAADKVDVINMSLGQTGMRSNSPISLAVDQVSASGIPVVVAIGNGLAGPFNAGSPAVARSAIAVGSVYSEQLPWLAFTLNDGSGDAIPYVLGSSNGRTPATGTFPVVELTGGCDPLPAGSLTGKIALFGALDGFECRGMDQARVAEAAGAAGAFYYNDQFNDEDFPFTICCGPAVQMPIAMLRGRDAKRILATDNPTISWGAYAGEQLPDNLKGRPALLSSWGPGNELEFKPDVVAPGEGIFSTVPPKMGYYAQNSGTSMAAPHVTGVIALLRQANRSLTPEQLATVVANTARPAALTAGDASRLHPTAQQGSGLVNAAAALDLLQQKAPTVTPSRLAFGDLEGRQAVRQLQVTNPGATPVSYRVEHRPAVSAAPPYTGSWKPTAAAASARATKSIVTVRPGATTRVNVTVREPAGVPAGTLLGGWFELTPVTPGQRAIRVPYQAVSGDLDAVSAINPTFTDLNPGLDNPALRPADFSFGKSEPITVDLTDDDTGNDSAWVMVSHGFPLLERFRLQVLNAKGRVVATPVDESWVTRNSGAGTGMDFLSWDATLPGGGTAPAGEYRLRLVFDKAMGDPDGAPAQQTWTSPVVTLVS</sequence>
<keyword evidence="6 8" id="KW-0720">Serine protease</keyword>
<dbReference type="Pfam" id="PF00082">
    <property type="entry name" value="Peptidase_S8"/>
    <property type="match status" value="1"/>
</dbReference>
<protein>
    <submittedName>
        <fullName evidence="16">S8 family serine peptidase</fullName>
    </submittedName>
</protein>
<evidence type="ECO:0000256" key="9">
    <source>
        <dbReference type="RuleBase" id="RU003355"/>
    </source>
</evidence>
<accession>A0A849AEP2</accession>
<evidence type="ECO:0000259" key="12">
    <source>
        <dbReference type="Pfam" id="PF00082"/>
    </source>
</evidence>
<keyword evidence="3 8" id="KW-0645">Protease</keyword>
<name>A0A849AEP2_9ACTN</name>
<dbReference type="GO" id="GO:0006508">
    <property type="term" value="P:proteolysis"/>
    <property type="evidence" value="ECO:0007669"/>
    <property type="project" value="UniProtKB-KW"/>
</dbReference>
<feature type="region of interest" description="Disordered" evidence="10">
    <location>
        <begin position="25"/>
        <end position="84"/>
    </location>
</feature>
<feature type="domain" description="C5a peptidase/Subtilisin-like protease SBT2-like Fn3-like" evidence="15">
    <location>
        <begin position="656"/>
        <end position="761"/>
    </location>
</feature>
<gene>
    <name evidence="16" type="ORF">HKD39_06270</name>
</gene>
<keyword evidence="5 8" id="KW-0378">Hydrolase</keyword>
<evidence type="ECO:0000259" key="13">
    <source>
        <dbReference type="Pfam" id="PF02225"/>
    </source>
</evidence>
<feature type="chain" id="PRO_5038624135" evidence="11">
    <location>
        <begin position="28"/>
        <end position="913"/>
    </location>
</feature>
<dbReference type="SUPFAM" id="SSF52743">
    <property type="entry name" value="Subtilisin-like"/>
    <property type="match status" value="1"/>
</dbReference>
<evidence type="ECO:0000313" key="16">
    <source>
        <dbReference type="EMBL" id="NNG35322.1"/>
    </source>
</evidence>
<reference evidence="16 17" key="1">
    <citation type="submission" date="2020-05" db="EMBL/GenBank/DDBJ databases">
        <title>Nakamurella sp. DB0629 isolated from air conditioner.</title>
        <authorList>
            <person name="Kim D.H."/>
            <person name="Kim D.-U."/>
        </authorList>
    </citation>
    <scope>NUCLEOTIDE SEQUENCE [LARGE SCALE GENOMIC DNA]</scope>
    <source>
        <strain evidence="16 17">DB0629</strain>
    </source>
</reference>
<evidence type="ECO:0000256" key="4">
    <source>
        <dbReference type="ARBA" id="ARBA00022729"/>
    </source>
</evidence>
<feature type="compositionally biased region" description="Low complexity" evidence="10">
    <location>
        <begin position="35"/>
        <end position="46"/>
    </location>
</feature>
<dbReference type="InterPro" id="IPR023828">
    <property type="entry name" value="Peptidase_S8_Ser-AS"/>
</dbReference>
<comment type="similarity">
    <text evidence="1 8 9">Belongs to the peptidase S8 family.</text>
</comment>
<evidence type="ECO:0000256" key="11">
    <source>
        <dbReference type="SAM" id="SignalP"/>
    </source>
</evidence>
<dbReference type="InterPro" id="IPR010259">
    <property type="entry name" value="S8pro/Inhibitor_I9"/>
</dbReference>
<dbReference type="PROSITE" id="PS00136">
    <property type="entry name" value="SUBTILASE_ASP"/>
    <property type="match status" value="1"/>
</dbReference>
<dbReference type="InterPro" id="IPR023827">
    <property type="entry name" value="Peptidase_S8_Asp-AS"/>
</dbReference>